<evidence type="ECO:0000313" key="11">
    <source>
        <dbReference type="Proteomes" id="UP001327027"/>
    </source>
</evidence>
<keyword evidence="8" id="KW-0472">Membrane</keyword>
<proteinExistence type="predicted"/>
<dbReference type="InterPro" id="IPR026444">
    <property type="entry name" value="Secre_tail"/>
</dbReference>
<feature type="transmembrane region" description="Helical" evidence="8">
    <location>
        <begin position="21"/>
        <end position="40"/>
    </location>
</feature>
<keyword evidence="3" id="KW-1003">Cell membrane</keyword>
<comment type="subcellular location">
    <subcellularLocation>
        <location evidence="1">Cell membrane</location>
    </subcellularLocation>
    <subcellularLocation>
        <location evidence="2">Secreted</location>
    </subcellularLocation>
</comment>
<dbReference type="Pfam" id="PF24606">
    <property type="entry name" value="CEMIP_beta-hel"/>
    <property type="match status" value="1"/>
</dbReference>
<dbReference type="PANTHER" id="PTHR46769">
    <property type="entry name" value="POLYCYSTIC KIDNEY AND HEPATIC DISEASE 1 (AUTOSOMAL RECESSIVE)-LIKE 1"/>
    <property type="match status" value="1"/>
</dbReference>
<keyword evidence="6" id="KW-0325">Glycoprotein</keyword>
<dbReference type="Pfam" id="PF10162">
    <property type="entry name" value="G8"/>
    <property type="match status" value="1"/>
</dbReference>
<keyword evidence="11" id="KW-1185">Reference proteome</keyword>
<accession>A0ABU5ZVE6</accession>
<evidence type="ECO:0000256" key="6">
    <source>
        <dbReference type="ARBA" id="ARBA00023180"/>
    </source>
</evidence>
<evidence type="ECO:0000256" key="5">
    <source>
        <dbReference type="ARBA" id="ARBA00022729"/>
    </source>
</evidence>
<dbReference type="NCBIfam" id="TIGR04183">
    <property type="entry name" value="Por_Secre_tail"/>
    <property type="match status" value="1"/>
</dbReference>
<feature type="compositionally biased region" description="Polar residues" evidence="7">
    <location>
        <begin position="425"/>
        <end position="439"/>
    </location>
</feature>
<evidence type="ECO:0000256" key="1">
    <source>
        <dbReference type="ARBA" id="ARBA00004236"/>
    </source>
</evidence>
<dbReference type="Gene3D" id="2.60.40.10">
    <property type="entry name" value="Immunoglobulins"/>
    <property type="match status" value="1"/>
</dbReference>
<reference evidence="10 11" key="1">
    <citation type="journal article" date="2013" name="Int. J. Syst. Evol. Microbiol.">
        <title>Aquimarina gracilis sp. nov., isolated from the gut microflora of a mussel, Mytilus coruscus, and emended description of Aquimarina spongiae.</title>
        <authorList>
            <person name="Park S.C."/>
            <person name="Choe H.N."/>
            <person name="Baik K.S."/>
            <person name="Seong C.N."/>
        </authorList>
    </citation>
    <scope>NUCLEOTIDE SEQUENCE [LARGE SCALE GENOMIC DNA]</scope>
    <source>
        <strain evidence="10 11">PSC32</strain>
    </source>
</reference>
<keyword evidence="8" id="KW-1133">Transmembrane helix</keyword>
<keyword evidence="5" id="KW-0732">Signal</keyword>
<dbReference type="PROSITE" id="PS51484">
    <property type="entry name" value="G8"/>
    <property type="match status" value="1"/>
</dbReference>
<dbReference type="InterPro" id="IPR052387">
    <property type="entry name" value="Fibrocystin"/>
</dbReference>
<dbReference type="InterPro" id="IPR055372">
    <property type="entry name" value="CBM96"/>
</dbReference>
<gene>
    <name evidence="10" type="ORF">U6A24_10090</name>
</gene>
<keyword evidence="8" id="KW-0812">Transmembrane</keyword>
<evidence type="ECO:0000256" key="4">
    <source>
        <dbReference type="ARBA" id="ARBA00022525"/>
    </source>
</evidence>
<dbReference type="InterPro" id="IPR019316">
    <property type="entry name" value="G8_domain"/>
</dbReference>
<dbReference type="RefSeq" id="WP_324179842.1">
    <property type="nucleotide sequence ID" value="NZ_BAABAW010000007.1"/>
</dbReference>
<dbReference type="Pfam" id="PF24517">
    <property type="entry name" value="CBM96"/>
    <property type="match status" value="1"/>
</dbReference>
<dbReference type="Pfam" id="PF18962">
    <property type="entry name" value="Por_Secre_tail"/>
    <property type="match status" value="1"/>
</dbReference>
<evidence type="ECO:0000259" key="9">
    <source>
        <dbReference type="PROSITE" id="PS51484"/>
    </source>
</evidence>
<dbReference type="Proteomes" id="UP001327027">
    <property type="component" value="Unassembled WGS sequence"/>
</dbReference>
<dbReference type="InterPro" id="IPR011050">
    <property type="entry name" value="Pectin_lyase_fold/virulence"/>
</dbReference>
<sequence>MEQLLKNQIYFTINIQKGLQILITLLFPFLFFWIVSSIAMDGPYTNPPSKVTSSIDCAPPANLAAIQPIANGLWSQPSIWPGNKLPTANDDVTIPAGRTVTLVGTCRAKTIRVDGTLNAVNWQNTGAWINLETQSIMVANGGLMEIGTASQPYAAIEKCSITLTGGKQNNAPASYKAIMVMGGGTLELHGKKRLSWTNLATTANAGATQITLKKAVDWEVGDKIALTATGLASGQSKAWNNVDEAEITAISGDKKTLTLKDPLKYKHIGGSKSYTRARDGKTWNVNIQGEVGLLSHYIKIQGKMDGNNEQTGFGGHIMLMKNSTSHVEQVELYKMGQKGILGRYPFHWHLNEDKAQGSYLRNSSVHKSFNRAVTIHGTDYVTVDGVFAYDHIGHGIFLEDGAERFNTIKNNVVFVTRRPKPGEQLTPSDNEANEPQNRTPASYWITNPNNYFENNVAAGTEGTGFWFAFPEKPMFDSGNLPYYQGLNPSKEPLGSFEGFVAHTCMTGWDVFDRLNPDHSLKKNFGWNIGTRQLIKDGLFYGNDQALYCGLGVGGTNKNTVFYNCVFSDNKTGSMLAGDLTIENSLFNADSDLGVFNGVREFFRFYDGPGRHHDCHFEGWDRSNSEMIKQITGGGATENFNPTFRGTTKGFSEPFPFRFFPLPNTDDTRARKIGQFFKDYDGGLTGKAHTTLIRDIAFLRDGHEYRHPSWRNAARSDYYFAGLWFAGINASGTHISVVRSKPGTDDVCFYESGNKASGTYKFPTIVNEGFMYTYYFNRAPSNKSIHLIWNRGDAGDLGFASFKGLGKLGNFRVRGHNFNLPRLNSITAIRNATDNAYFIAGNGDVYVKFRAIGGDTRVNIFFNWDNNGSFQPAALPCTSNDLDGVTALDSDGDGRPDTVETETCGNPNNASDLNFGFNRTSENFQRFNTAAANTSSDQHWLIRADNSNDPYIVRSGLKFQGNQVPQLKIRAKSEAAGTFQLFWTTTDQPGFAADRSVTVAPQTTNVFEELVFDMSNLNTWMGKTITKIRLDFPPDTSAPRHTWIDYIHGSAASDDPCDNTPEIVFTSPANRQLQEGDDLGVVIAVNNGSISNIKLYLNNVLVRQEGIAPYEWGTANPGQNDAALLDLAAGTYTLKAVATDNDGNTGEVSITITVQSNQSITTTFTPIHDAYLQGSTRFNNSDLRVESGNRMSYFMFDLSAITGTVNSAELKLSVGSDPGNGNINVYLGNGTSWTETNLSNTNKASKGNLLASKNTSYSTNGTYIWNLNGITVGDKVSLIVEHTSGNDVSFWSKEGSKKPELVITTGGSSKAETLTAKEEEKTKISMHPNPARDVVFLRNLPSSAYRVSVYSFNGYEVVTQLVNKKGSTTEINLNGLPTGIYFVKVYSEEEAIITTRLLKE</sequence>
<feature type="region of interest" description="Disordered" evidence="7">
    <location>
        <begin position="418"/>
        <end position="439"/>
    </location>
</feature>
<dbReference type="SMART" id="SM01225">
    <property type="entry name" value="G8"/>
    <property type="match status" value="1"/>
</dbReference>
<comment type="caution">
    <text evidence="10">The sequence shown here is derived from an EMBL/GenBank/DDBJ whole genome shotgun (WGS) entry which is preliminary data.</text>
</comment>
<keyword evidence="4" id="KW-0964">Secreted</keyword>
<evidence type="ECO:0000256" key="2">
    <source>
        <dbReference type="ARBA" id="ARBA00004613"/>
    </source>
</evidence>
<dbReference type="PANTHER" id="PTHR46769:SF2">
    <property type="entry name" value="FIBROCYSTIN-L ISOFORM 2 PRECURSOR-RELATED"/>
    <property type="match status" value="1"/>
</dbReference>
<dbReference type="InterPro" id="IPR013783">
    <property type="entry name" value="Ig-like_fold"/>
</dbReference>
<protein>
    <submittedName>
        <fullName evidence="10">G8 domain-containing protein</fullName>
    </submittedName>
</protein>
<evidence type="ECO:0000256" key="3">
    <source>
        <dbReference type="ARBA" id="ARBA00022475"/>
    </source>
</evidence>
<dbReference type="EMBL" id="JAYKLX010000004">
    <property type="protein sequence ID" value="MEB3345813.1"/>
    <property type="molecule type" value="Genomic_DNA"/>
</dbReference>
<dbReference type="SUPFAM" id="SSF51126">
    <property type="entry name" value="Pectin lyase-like"/>
    <property type="match status" value="1"/>
</dbReference>
<dbReference type="InterPro" id="IPR055401">
    <property type="entry name" value="CEMIP_beta-hel_dom"/>
</dbReference>
<name>A0ABU5ZVE6_9FLAO</name>
<evidence type="ECO:0000256" key="8">
    <source>
        <dbReference type="SAM" id="Phobius"/>
    </source>
</evidence>
<evidence type="ECO:0000256" key="7">
    <source>
        <dbReference type="SAM" id="MobiDB-lite"/>
    </source>
</evidence>
<organism evidence="10 11">
    <name type="scientific">Aquimarina gracilis</name>
    <dbReference type="NCBI Taxonomy" id="874422"/>
    <lineage>
        <taxon>Bacteria</taxon>
        <taxon>Pseudomonadati</taxon>
        <taxon>Bacteroidota</taxon>
        <taxon>Flavobacteriia</taxon>
        <taxon>Flavobacteriales</taxon>
        <taxon>Flavobacteriaceae</taxon>
        <taxon>Aquimarina</taxon>
    </lineage>
</organism>
<feature type="domain" description="G8" evidence="9">
    <location>
        <begin position="78"/>
        <end position="201"/>
    </location>
</feature>
<evidence type="ECO:0000313" key="10">
    <source>
        <dbReference type="EMBL" id="MEB3345813.1"/>
    </source>
</evidence>